<feature type="signal peptide" evidence="2">
    <location>
        <begin position="1"/>
        <end position="23"/>
    </location>
</feature>
<keyword evidence="1" id="KW-0472">Membrane</keyword>
<accession>A0A2W5N8F8</accession>
<sequence>MNNLLRTGAAVAGLAALAGVAYAGAASTEFDAAVDMMTDWLEGSLGLALALAFFATGLFMGIVRQSLMASAVAVACAFAVILGPGILAGVVTGSGATPDMAAELEGAAPQALPAALIAG</sequence>
<gene>
    <name evidence="3" type="ORF">DI556_13415</name>
</gene>
<dbReference type="NCBIfam" id="NF041281">
    <property type="entry name" value="TraA_gammapb"/>
    <property type="match status" value="1"/>
</dbReference>
<proteinExistence type="predicted"/>
<comment type="caution">
    <text evidence="3">The sequence shown here is derived from an EMBL/GenBank/DDBJ whole genome shotgun (WGS) entry which is preliminary data.</text>
</comment>
<protein>
    <recommendedName>
        <fullName evidence="5">TrbC/VirB2 family protein</fullName>
    </recommendedName>
</protein>
<organism evidence="3 4">
    <name type="scientific">Rhodovulum sulfidophilum</name>
    <name type="common">Rhodobacter sulfidophilus</name>
    <dbReference type="NCBI Taxonomy" id="35806"/>
    <lineage>
        <taxon>Bacteria</taxon>
        <taxon>Pseudomonadati</taxon>
        <taxon>Pseudomonadota</taxon>
        <taxon>Alphaproteobacteria</taxon>
        <taxon>Rhodobacterales</taxon>
        <taxon>Paracoccaceae</taxon>
        <taxon>Rhodovulum</taxon>
    </lineage>
</organism>
<dbReference type="InterPro" id="IPR059173">
    <property type="entry name" value="TraA_dom"/>
</dbReference>
<dbReference type="AlphaFoldDB" id="A0A2W5N8F8"/>
<dbReference type="EMBL" id="QFPW01000010">
    <property type="protein sequence ID" value="PZQ48808.1"/>
    <property type="molecule type" value="Genomic_DNA"/>
</dbReference>
<keyword evidence="1" id="KW-0812">Transmembrane</keyword>
<feature type="transmembrane region" description="Helical" evidence="1">
    <location>
        <begin position="70"/>
        <end position="91"/>
    </location>
</feature>
<dbReference type="Proteomes" id="UP000249185">
    <property type="component" value="Unassembled WGS sequence"/>
</dbReference>
<feature type="chain" id="PRO_5016142677" description="TrbC/VirB2 family protein" evidence="2">
    <location>
        <begin position="24"/>
        <end position="119"/>
    </location>
</feature>
<evidence type="ECO:0000313" key="4">
    <source>
        <dbReference type="Proteomes" id="UP000249185"/>
    </source>
</evidence>
<evidence type="ECO:0008006" key="5">
    <source>
        <dbReference type="Google" id="ProtNLM"/>
    </source>
</evidence>
<feature type="transmembrane region" description="Helical" evidence="1">
    <location>
        <begin position="47"/>
        <end position="63"/>
    </location>
</feature>
<keyword evidence="1" id="KW-1133">Transmembrane helix</keyword>
<evidence type="ECO:0000256" key="2">
    <source>
        <dbReference type="SAM" id="SignalP"/>
    </source>
</evidence>
<evidence type="ECO:0000313" key="3">
    <source>
        <dbReference type="EMBL" id="PZQ48808.1"/>
    </source>
</evidence>
<keyword evidence="2" id="KW-0732">Signal</keyword>
<evidence type="ECO:0000256" key="1">
    <source>
        <dbReference type="SAM" id="Phobius"/>
    </source>
</evidence>
<name>A0A2W5N8F8_RHOSU</name>
<reference evidence="3 4" key="1">
    <citation type="submission" date="2017-08" db="EMBL/GenBank/DDBJ databases">
        <title>Infants hospitalized years apart are colonized by the same room-sourced microbial strains.</title>
        <authorList>
            <person name="Brooks B."/>
            <person name="Olm M.R."/>
            <person name="Firek B.A."/>
            <person name="Baker R."/>
            <person name="Thomas B.C."/>
            <person name="Morowitz M.J."/>
            <person name="Banfield J.F."/>
        </authorList>
    </citation>
    <scope>NUCLEOTIDE SEQUENCE [LARGE SCALE GENOMIC DNA]</scope>
    <source>
        <strain evidence="3">S2_005_002_R2_34</strain>
    </source>
</reference>